<dbReference type="EC" id="2.3.1.47" evidence="9"/>
<dbReference type="Proteomes" id="UP000248330">
    <property type="component" value="Unassembled WGS sequence"/>
</dbReference>
<reference evidence="12 13" key="1">
    <citation type="submission" date="2018-04" db="EMBL/GenBank/DDBJ databases">
        <title>Genomic Encyclopedia of Type Strains, Phase IV (KMG-IV): sequencing the most valuable type-strain genomes for metagenomic binning, comparative biology and taxonomic classification.</title>
        <authorList>
            <person name="Goeker M."/>
        </authorList>
    </citation>
    <scope>NUCLEOTIDE SEQUENCE [LARGE SCALE GENOMIC DNA]</scope>
    <source>
        <strain evidence="12 13">DSM 104150</strain>
    </source>
</reference>
<dbReference type="InterPro" id="IPR015421">
    <property type="entry name" value="PyrdxlP-dep_Trfase_major"/>
</dbReference>
<dbReference type="PANTHER" id="PTHR13693">
    <property type="entry name" value="CLASS II AMINOTRANSFERASE/8-AMINO-7-OXONONANOATE SYNTHASE"/>
    <property type="match status" value="1"/>
</dbReference>
<evidence type="ECO:0000259" key="11">
    <source>
        <dbReference type="Pfam" id="PF00155"/>
    </source>
</evidence>
<evidence type="ECO:0000313" key="13">
    <source>
        <dbReference type="Proteomes" id="UP000248330"/>
    </source>
</evidence>
<keyword evidence="6 9" id="KW-0093">Biotin biosynthesis</keyword>
<comment type="pathway">
    <text evidence="2 9">Cofactor biosynthesis; biotin biosynthesis.</text>
</comment>
<dbReference type="InterPro" id="IPR015424">
    <property type="entry name" value="PyrdxlP-dep_Trfase"/>
</dbReference>
<feature type="binding site" evidence="9">
    <location>
        <position position="246"/>
    </location>
    <ligand>
        <name>pyridoxal 5'-phosphate</name>
        <dbReference type="ChEBI" id="CHEBI:597326"/>
    </ligand>
</feature>
<feature type="binding site" evidence="9">
    <location>
        <position position="30"/>
    </location>
    <ligand>
        <name>substrate</name>
    </ligand>
</feature>
<evidence type="ECO:0000256" key="7">
    <source>
        <dbReference type="ARBA" id="ARBA00022898"/>
    </source>
</evidence>
<dbReference type="Pfam" id="PF00155">
    <property type="entry name" value="Aminotran_1_2"/>
    <property type="match status" value="1"/>
</dbReference>
<evidence type="ECO:0000256" key="6">
    <source>
        <dbReference type="ARBA" id="ARBA00022756"/>
    </source>
</evidence>
<comment type="caution">
    <text evidence="9">Lacks conserved residue(s) required for the propagation of feature annotation.</text>
</comment>
<organism evidence="12 13">
    <name type="scientific">Sinimarinibacterium flocculans</name>
    <dbReference type="NCBI Taxonomy" id="985250"/>
    <lineage>
        <taxon>Bacteria</taxon>
        <taxon>Pseudomonadati</taxon>
        <taxon>Pseudomonadota</taxon>
        <taxon>Gammaproteobacteria</taxon>
        <taxon>Nevskiales</taxon>
        <taxon>Nevskiaceae</taxon>
        <taxon>Sinimarinibacterium</taxon>
    </lineage>
</organism>
<evidence type="ECO:0000313" key="12">
    <source>
        <dbReference type="EMBL" id="PXV69805.1"/>
    </source>
</evidence>
<feature type="binding site" evidence="9">
    <location>
        <position position="192"/>
    </location>
    <ligand>
        <name>pyridoxal 5'-phosphate</name>
        <dbReference type="ChEBI" id="CHEBI:597326"/>
    </ligand>
</feature>
<dbReference type="InterPro" id="IPR015422">
    <property type="entry name" value="PyrdxlP-dep_Trfase_small"/>
</dbReference>
<dbReference type="InterPro" id="IPR004839">
    <property type="entry name" value="Aminotransferase_I/II_large"/>
</dbReference>
<feature type="domain" description="Aminotransferase class I/classII large" evidence="11">
    <location>
        <begin position="50"/>
        <end position="393"/>
    </location>
</feature>
<feature type="modified residue" description="N6-(pyridoxal phosphate)lysine" evidence="9 10">
    <location>
        <position position="249"/>
    </location>
</feature>
<dbReference type="GO" id="GO:0008710">
    <property type="term" value="F:8-amino-7-oxononanoate synthase activity"/>
    <property type="evidence" value="ECO:0007669"/>
    <property type="project" value="UniProtKB-UniRule"/>
</dbReference>
<feature type="binding site" evidence="9">
    <location>
        <position position="142"/>
    </location>
    <ligand>
        <name>substrate</name>
    </ligand>
</feature>
<dbReference type="InterPro" id="IPR050087">
    <property type="entry name" value="AON_synthase_class-II"/>
</dbReference>
<gene>
    <name evidence="9" type="primary">bioF</name>
    <name evidence="12" type="ORF">C8D93_103381</name>
</gene>
<evidence type="ECO:0000256" key="3">
    <source>
        <dbReference type="ARBA" id="ARBA00010008"/>
    </source>
</evidence>
<dbReference type="InterPro" id="IPR022834">
    <property type="entry name" value="AONS_Proteobacteria"/>
</dbReference>
<accession>A0A318EG73</accession>
<comment type="subunit">
    <text evidence="4 9">Homodimer.</text>
</comment>
<evidence type="ECO:0000256" key="9">
    <source>
        <dbReference type="HAMAP-Rule" id="MF_01693"/>
    </source>
</evidence>
<evidence type="ECO:0000256" key="5">
    <source>
        <dbReference type="ARBA" id="ARBA00022679"/>
    </source>
</evidence>
<name>A0A318EG73_9GAMM</name>
<dbReference type="Gene3D" id="3.40.640.10">
    <property type="entry name" value="Type I PLP-dependent aspartate aminotransferase-like (Major domain)"/>
    <property type="match status" value="1"/>
</dbReference>
<keyword evidence="5 9" id="KW-0808">Transferase</keyword>
<comment type="function">
    <text evidence="9">Catalyzes the decarboxylative condensation of pimeloyl-[acyl-carrier protein] and L-alanine to produce 8-amino-7-oxononanoate (AON), [acyl-carrier protein], and carbon dioxide.</text>
</comment>
<keyword evidence="7 9" id="KW-0663">Pyridoxal phosphate</keyword>
<dbReference type="NCBIfam" id="TIGR00858">
    <property type="entry name" value="bioF"/>
    <property type="match status" value="1"/>
</dbReference>
<dbReference type="InterPro" id="IPR004723">
    <property type="entry name" value="AONS_Archaea/Proteobacteria"/>
</dbReference>
<dbReference type="PROSITE" id="PS00599">
    <property type="entry name" value="AA_TRANSFER_CLASS_2"/>
    <property type="match status" value="1"/>
</dbReference>
<dbReference type="GO" id="GO:0030170">
    <property type="term" value="F:pyridoxal phosphate binding"/>
    <property type="evidence" value="ECO:0007669"/>
    <property type="project" value="UniProtKB-UniRule"/>
</dbReference>
<dbReference type="AlphaFoldDB" id="A0A318EG73"/>
<evidence type="ECO:0000256" key="2">
    <source>
        <dbReference type="ARBA" id="ARBA00004746"/>
    </source>
</evidence>
<dbReference type="Gene3D" id="3.90.1150.10">
    <property type="entry name" value="Aspartate Aminotransferase, domain 1"/>
    <property type="match status" value="1"/>
</dbReference>
<dbReference type="SUPFAM" id="SSF53383">
    <property type="entry name" value="PLP-dependent transferases"/>
    <property type="match status" value="1"/>
</dbReference>
<feature type="binding site" evidence="9">
    <location>
        <position position="365"/>
    </location>
    <ligand>
        <name>substrate</name>
    </ligand>
</feature>
<feature type="binding site" evidence="9">
    <location>
        <position position="220"/>
    </location>
    <ligand>
        <name>pyridoxal 5'-phosphate</name>
        <dbReference type="ChEBI" id="CHEBI:597326"/>
    </ligand>
</feature>
<comment type="catalytic activity">
    <reaction evidence="8 9">
        <text>6-carboxyhexanoyl-[ACP] + L-alanine + H(+) = (8S)-8-amino-7-oxononanoate + holo-[ACP] + CO2</text>
        <dbReference type="Rhea" id="RHEA:42288"/>
        <dbReference type="Rhea" id="RHEA-COMP:9685"/>
        <dbReference type="Rhea" id="RHEA-COMP:9955"/>
        <dbReference type="ChEBI" id="CHEBI:15378"/>
        <dbReference type="ChEBI" id="CHEBI:16526"/>
        <dbReference type="ChEBI" id="CHEBI:57972"/>
        <dbReference type="ChEBI" id="CHEBI:64479"/>
        <dbReference type="ChEBI" id="CHEBI:78846"/>
        <dbReference type="ChEBI" id="CHEBI:149468"/>
        <dbReference type="EC" id="2.3.1.47"/>
    </reaction>
</comment>
<evidence type="ECO:0000256" key="4">
    <source>
        <dbReference type="ARBA" id="ARBA00011738"/>
    </source>
</evidence>
<keyword evidence="13" id="KW-1185">Reference proteome</keyword>
<evidence type="ECO:0000256" key="1">
    <source>
        <dbReference type="ARBA" id="ARBA00001933"/>
    </source>
</evidence>
<comment type="similarity">
    <text evidence="3 9">Belongs to the class-II pyridoxal-phosphate-dependent aminotransferase family. BioF subfamily.</text>
</comment>
<dbReference type="HAMAP" id="MF_01693">
    <property type="entry name" value="BioF_aminotrans_2"/>
    <property type="match status" value="1"/>
</dbReference>
<dbReference type="EMBL" id="QICN01000003">
    <property type="protein sequence ID" value="PXV69805.1"/>
    <property type="molecule type" value="Genomic_DNA"/>
</dbReference>
<dbReference type="UniPathway" id="UPA00078"/>
<protein>
    <recommendedName>
        <fullName evidence="9">8-amino-7-oxononanoate synthase</fullName>
        <shortName evidence="9">AONS</shortName>
        <ecNumber evidence="9">2.3.1.47</ecNumber>
    </recommendedName>
    <alternativeName>
        <fullName evidence="9">7-keto-8-amino-pelargonic acid synthase</fullName>
        <shortName evidence="9">7-KAP synthase</shortName>
        <shortName evidence="9">KAPA synthase</shortName>
    </alternativeName>
    <alternativeName>
        <fullName evidence="9">8-amino-7-ketopelargonate synthase</fullName>
    </alternativeName>
</protein>
<comment type="cofactor">
    <cofactor evidence="1 9 10">
        <name>pyridoxal 5'-phosphate</name>
        <dbReference type="ChEBI" id="CHEBI:597326"/>
    </cofactor>
</comment>
<dbReference type="InterPro" id="IPR001917">
    <property type="entry name" value="Aminotrans_II_pyridoxalP_BS"/>
</dbReference>
<dbReference type="GO" id="GO:0009102">
    <property type="term" value="P:biotin biosynthetic process"/>
    <property type="evidence" value="ECO:0007669"/>
    <property type="project" value="UniProtKB-UniRule"/>
</dbReference>
<sequence length="412" mass="43608">MPPVQPMETDRLDTRLRPQLERLRAADLYRVRRVVDGGHGVQMRVDGRACLNFCSNDYLGLATDPRVAEAARAALARDGTGSGASALISGHNREHRALEDELAAFVGRPRALLFSTGWAANLGVLRGLLGKHDVLVADELNHASLIDGGRLSGARYLRVGHGDVRGFDAALRVAQDEHPDALRLLVTDSVFSMDGDLAPLPELSRLCGERGAALMVDDAHGLGVLGARGQGACELLQVQPDIHVATLGKSLGCAGAFVAGSDTLVEFLVQRARSWVFSTAPPPAIAAAARTALRIVAGAEGVALRETLRAHIAYFREACAALGVPLMASQTAIQPLVIGAEARTLAISRALFERGYWIAAIRPPTVPRGTARLRITLTAAHTRAQIDGLVETLAGAWHDARMSAASPATAKA</sequence>
<comment type="caution">
    <text evidence="12">The sequence shown here is derived from an EMBL/GenBank/DDBJ whole genome shotgun (WGS) entry which is preliminary data.</text>
</comment>
<dbReference type="PANTHER" id="PTHR13693:SF100">
    <property type="entry name" value="8-AMINO-7-OXONONANOATE SYNTHASE"/>
    <property type="match status" value="1"/>
</dbReference>
<evidence type="ECO:0000256" key="8">
    <source>
        <dbReference type="ARBA" id="ARBA00047715"/>
    </source>
</evidence>
<evidence type="ECO:0000256" key="10">
    <source>
        <dbReference type="PIRSR" id="PIRSR604723-51"/>
    </source>
</evidence>
<proteinExistence type="inferred from homology"/>